<keyword evidence="4" id="KW-1185">Reference proteome</keyword>
<dbReference type="Proteomes" id="UP001596138">
    <property type="component" value="Unassembled WGS sequence"/>
</dbReference>
<evidence type="ECO:0000313" key="3">
    <source>
        <dbReference type="EMBL" id="MFC6238966.1"/>
    </source>
</evidence>
<dbReference type="PANTHER" id="PTHR35176">
    <property type="entry name" value="HEME OXYGENASE HI_0854-RELATED"/>
    <property type="match status" value="1"/>
</dbReference>
<accession>A0ABW1T384</accession>
<protein>
    <submittedName>
        <fullName evidence="3">PPOX class F420-dependent oxidoreductase</fullName>
        <ecNumber evidence="3">1.-.-.-</ecNumber>
    </submittedName>
</protein>
<sequence length="148" mass="16453">MADDLARTLGDERFVDLVTFRADGSPAHTPVWVSGDGSRLFVSTFGDSYKVARARREPLVAVAACDGYGRLLPDASYVAGRAEVLDRSEFRDGVRAHRAKYGRHFSLMWPARWPLRLVGKKRVWVVVQLTPEVDLVHIDPPVVDVPPG</sequence>
<dbReference type="SUPFAM" id="SSF50475">
    <property type="entry name" value="FMN-binding split barrel"/>
    <property type="match status" value="1"/>
</dbReference>
<dbReference type="GO" id="GO:0016491">
    <property type="term" value="F:oxidoreductase activity"/>
    <property type="evidence" value="ECO:0007669"/>
    <property type="project" value="UniProtKB-KW"/>
</dbReference>
<dbReference type="RefSeq" id="WP_386767628.1">
    <property type="nucleotide sequence ID" value="NZ_JBHSTI010000008.1"/>
</dbReference>
<dbReference type="InterPro" id="IPR011576">
    <property type="entry name" value="Pyridox_Oxase_N"/>
</dbReference>
<comment type="caution">
    <text evidence="3">The sequence shown here is derived from an EMBL/GenBank/DDBJ whole genome shotgun (WGS) entry which is preliminary data.</text>
</comment>
<feature type="domain" description="Pyridoxamine 5'-phosphate oxidase N-terminal" evidence="2">
    <location>
        <begin position="5"/>
        <end position="110"/>
    </location>
</feature>
<dbReference type="Gene3D" id="2.30.110.10">
    <property type="entry name" value="Electron Transport, Fmn-binding Protein, Chain A"/>
    <property type="match status" value="1"/>
</dbReference>
<proteinExistence type="predicted"/>
<dbReference type="Pfam" id="PF01243">
    <property type="entry name" value="PNPOx_N"/>
    <property type="match status" value="1"/>
</dbReference>
<evidence type="ECO:0000313" key="4">
    <source>
        <dbReference type="Proteomes" id="UP001596138"/>
    </source>
</evidence>
<dbReference type="NCBIfam" id="TIGR03666">
    <property type="entry name" value="Rv2061_F420"/>
    <property type="match status" value="1"/>
</dbReference>
<reference evidence="4" key="1">
    <citation type="journal article" date="2019" name="Int. J. Syst. Evol. Microbiol.">
        <title>The Global Catalogue of Microorganisms (GCM) 10K type strain sequencing project: providing services to taxonomists for standard genome sequencing and annotation.</title>
        <authorList>
            <consortium name="The Broad Institute Genomics Platform"/>
            <consortium name="The Broad Institute Genome Sequencing Center for Infectious Disease"/>
            <person name="Wu L."/>
            <person name="Ma J."/>
        </authorList>
    </citation>
    <scope>NUCLEOTIDE SEQUENCE [LARGE SCALE GENOMIC DNA]</scope>
    <source>
        <strain evidence="4">CGMCC 4.7317</strain>
    </source>
</reference>
<name>A0ABW1T384_9ACTN</name>
<dbReference type="EMBL" id="JBHSTI010000008">
    <property type="protein sequence ID" value="MFC6238966.1"/>
    <property type="molecule type" value="Genomic_DNA"/>
</dbReference>
<keyword evidence="1 3" id="KW-0560">Oxidoreductase</keyword>
<organism evidence="3 4">
    <name type="scientific">Longivirga aurantiaca</name>
    <dbReference type="NCBI Taxonomy" id="1837743"/>
    <lineage>
        <taxon>Bacteria</taxon>
        <taxon>Bacillati</taxon>
        <taxon>Actinomycetota</taxon>
        <taxon>Actinomycetes</taxon>
        <taxon>Sporichthyales</taxon>
        <taxon>Sporichthyaceae</taxon>
        <taxon>Longivirga</taxon>
    </lineage>
</organism>
<gene>
    <name evidence="3" type="ORF">ACFQGU_13850</name>
</gene>
<evidence type="ECO:0000259" key="2">
    <source>
        <dbReference type="Pfam" id="PF01243"/>
    </source>
</evidence>
<dbReference type="EC" id="1.-.-.-" evidence="3"/>
<dbReference type="PANTHER" id="PTHR35176:SF11">
    <property type="entry name" value="PYRIDOXAMINE 5'-PHOSPHATE OXIDASE FAMILY PROTEIN"/>
    <property type="match status" value="1"/>
</dbReference>
<dbReference type="InterPro" id="IPR052019">
    <property type="entry name" value="F420H2_bilvrd_red/Heme_oxyg"/>
</dbReference>
<dbReference type="InterPro" id="IPR019965">
    <property type="entry name" value="PPOX_F420-dep_Rv2061_put"/>
</dbReference>
<evidence type="ECO:0000256" key="1">
    <source>
        <dbReference type="ARBA" id="ARBA00023002"/>
    </source>
</evidence>
<dbReference type="InterPro" id="IPR012349">
    <property type="entry name" value="Split_barrel_FMN-bd"/>
</dbReference>